<evidence type="ECO:0000256" key="4">
    <source>
        <dbReference type="ARBA" id="ARBA00023163"/>
    </source>
</evidence>
<dbReference type="Gene3D" id="1.10.10.10">
    <property type="entry name" value="Winged helix-like DNA-binding domain superfamily/Winged helix DNA-binding domain"/>
    <property type="match status" value="1"/>
</dbReference>
<dbReference type="Proteomes" id="UP000823935">
    <property type="component" value="Unassembled WGS sequence"/>
</dbReference>
<comment type="similarity">
    <text evidence="1">Belongs to the LysR transcriptional regulatory family.</text>
</comment>
<dbReference type="InterPro" id="IPR005119">
    <property type="entry name" value="LysR_subst-bd"/>
</dbReference>
<evidence type="ECO:0000313" key="7">
    <source>
        <dbReference type="Proteomes" id="UP000823935"/>
    </source>
</evidence>
<dbReference type="Gene3D" id="3.40.190.10">
    <property type="entry name" value="Periplasmic binding protein-like II"/>
    <property type="match status" value="3"/>
</dbReference>
<reference evidence="6" key="1">
    <citation type="submission" date="2020-10" db="EMBL/GenBank/DDBJ databases">
        <authorList>
            <person name="Gilroy R."/>
        </authorList>
    </citation>
    <scope>NUCLEOTIDE SEQUENCE</scope>
    <source>
        <strain evidence="6">CHK190-19873</strain>
    </source>
</reference>
<evidence type="ECO:0000256" key="3">
    <source>
        <dbReference type="ARBA" id="ARBA00023125"/>
    </source>
</evidence>
<dbReference type="SUPFAM" id="SSF53850">
    <property type="entry name" value="Periplasmic binding protein-like II"/>
    <property type="match status" value="1"/>
</dbReference>
<keyword evidence="2" id="KW-0805">Transcription regulation</keyword>
<dbReference type="Pfam" id="PF03466">
    <property type="entry name" value="LysR_substrate"/>
    <property type="match status" value="1"/>
</dbReference>
<dbReference type="PROSITE" id="PS50931">
    <property type="entry name" value="HTH_LYSR"/>
    <property type="match status" value="1"/>
</dbReference>
<dbReference type="CDD" id="cd05466">
    <property type="entry name" value="PBP2_LTTR_substrate"/>
    <property type="match status" value="1"/>
</dbReference>
<dbReference type="InterPro" id="IPR050950">
    <property type="entry name" value="HTH-type_LysR_regulators"/>
</dbReference>
<name>A0A9D1ERQ9_9FIRM</name>
<dbReference type="Pfam" id="PF00126">
    <property type="entry name" value="HTH_1"/>
    <property type="match status" value="1"/>
</dbReference>
<comment type="caution">
    <text evidence="6">The sequence shown here is derived from an EMBL/GenBank/DDBJ whole genome shotgun (WGS) entry which is preliminary data.</text>
</comment>
<dbReference type="GO" id="GO:0003677">
    <property type="term" value="F:DNA binding"/>
    <property type="evidence" value="ECO:0007669"/>
    <property type="project" value="UniProtKB-KW"/>
</dbReference>
<dbReference type="InterPro" id="IPR000847">
    <property type="entry name" value="LysR_HTH_N"/>
</dbReference>
<keyword evidence="3" id="KW-0238">DNA-binding</keyword>
<evidence type="ECO:0000256" key="2">
    <source>
        <dbReference type="ARBA" id="ARBA00023015"/>
    </source>
</evidence>
<dbReference type="FunFam" id="1.10.10.10:FF:000001">
    <property type="entry name" value="LysR family transcriptional regulator"/>
    <property type="match status" value="1"/>
</dbReference>
<dbReference type="PRINTS" id="PR00039">
    <property type="entry name" value="HTHLYSR"/>
</dbReference>
<keyword evidence="4" id="KW-0804">Transcription</keyword>
<protein>
    <submittedName>
        <fullName evidence="6">LysR family transcriptional regulator</fullName>
    </submittedName>
</protein>
<reference evidence="6" key="2">
    <citation type="journal article" date="2021" name="PeerJ">
        <title>Extensive microbial diversity within the chicken gut microbiome revealed by metagenomics and culture.</title>
        <authorList>
            <person name="Gilroy R."/>
            <person name="Ravi A."/>
            <person name="Getino M."/>
            <person name="Pursley I."/>
            <person name="Horton D.L."/>
            <person name="Alikhan N.F."/>
            <person name="Baker D."/>
            <person name="Gharbi K."/>
            <person name="Hall N."/>
            <person name="Watson M."/>
            <person name="Adriaenssens E.M."/>
            <person name="Foster-Nyarko E."/>
            <person name="Jarju S."/>
            <person name="Secka A."/>
            <person name="Antonio M."/>
            <person name="Oren A."/>
            <person name="Chaudhuri R.R."/>
            <person name="La Ragione R."/>
            <person name="Hildebrand F."/>
            <person name="Pallen M.J."/>
        </authorList>
    </citation>
    <scope>NUCLEOTIDE SEQUENCE</scope>
    <source>
        <strain evidence="6">CHK190-19873</strain>
    </source>
</reference>
<dbReference type="GO" id="GO:0003700">
    <property type="term" value="F:DNA-binding transcription factor activity"/>
    <property type="evidence" value="ECO:0007669"/>
    <property type="project" value="InterPro"/>
</dbReference>
<dbReference type="AlphaFoldDB" id="A0A9D1ERQ9"/>
<dbReference type="EMBL" id="DVIQ01000023">
    <property type="protein sequence ID" value="HIS30817.1"/>
    <property type="molecule type" value="Genomic_DNA"/>
</dbReference>
<proteinExistence type="inferred from homology"/>
<evidence type="ECO:0000256" key="1">
    <source>
        <dbReference type="ARBA" id="ARBA00009437"/>
    </source>
</evidence>
<dbReference type="GO" id="GO:0005829">
    <property type="term" value="C:cytosol"/>
    <property type="evidence" value="ECO:0007669"/>
    <property type="project" value="TreeGrafter"/>
</dbReference>
<gene>
    <name evidence="6" type="ORF">IAB44_04595</name>
</gene>
<dbReference type="SUPFAM" id="SSF46785">
    <property type="entry name" value="Winged helix' DNA-binding domain"/>
    <property type="match status" value="1"/>
</dbReference>
<feature type="domain" description="HTH lysR-type" evidence="5">
    <location>
        <begin position="1"/>
        <end position="58"/>
    </location>
</feature>
<accession>A0A9D1ERQ9</accession>
<dbReference type="InterPro" id="IPR036390">
    <property type="entry name" value="WH_DNA-bd_sf"/>
</dbReference>
<dbReference type="PANTHER" id="PTHR30419">
    <property type="entry name" value="HTH-TYPE TRANSCRIPTIONAL REGULATOR YBHD"/>
    <property type="match status" value="1"/>
</dbReference>
<evidence type="ECO:0000259" key="5">
    <source>
        <dbReference type="PROSITE" id="PS50931"/>
    </source>
</evidence>
<dbReference type="InterPro" id="IPR036388">
    <property type="entry name" value="WH-like_DNA-bd_sf"/>
</dbReference>
<organism evidence="6 7">
    <name type="scientific">Candidatus Limivivens intestinipullorum</name>
    <dbReference type="NCBI Taxonomy" id="2840858"/>
    <lineage>
        <taxon>Bacteria</taxon>
        <taxon>Bacillati</taxon>
        <taxon>Bacillota</taxon>
        <taxon>Clostridia</taxon>
        <taxon>Lachnospirales</taxon>
        <taxon>Lachnospiraceae</taxon>
        <taxon>Lachnospiraceae incertae sedis</taxon>
        <taxon>Candidatus Limivivens</taxon>
    </lineage>
</organism>
<sequence>MDLKQLEYFKAVADEGTISAAARRLNMSQPPLSNQIHLLEREFGTLLFERGARKIELTEAGRLLYKRAETMLGLARLTEQELADYREGRAGNLRLGVVSSVGTLLLRDWILPFHQKFPQIGFEIYEGNTYQLIEQLRANLIELALVRTPFPTEGLGTRQIRKETMIAAGRPEFFGKKHGPSGIAGEALCAAAAQEAQTAGRTLELSELAGKPLIIYRRWEAFLTERFREAGVVPWYFCINDDARTTLEWAGSGLGIAVCPASAADVPPGQPGLLTYRISDARMESDICAVYAKNGHLSAAARALLAAV</sequence>
<evidence type="ECO:0000313" key="6">
    <source>
        <dbReference type="EMBL" id="HIS30817.1"/>
    </source>
</evidence>